<keyword evidence="10" id="KW-1185">Reference proteome</keyword>
<evidence type="ECO:0000256" key="3">
    <source>
        <dbReference type="ARBA" id="ARBA00022475"/>
    </source>
</evidence>
<dbReference type="OrthoDB" id="9793799at2"/>
<keyword evidence="3" id="KW-1003">Cell membrane</keyword>
<keyword evidence="4 7" id="KW-0812">Transmembrane</keyword>
<dbReference type="InterPro" id="IPR023090">
    <property type="entry name" value="UPF0702_alpha/beta_dom_sf"/>
</dbReference>
<dbReference type="InterPro" id="IPR007353">
    <property type="entry name" value="DUF421"/>
</dbReference>
<comment type="subcellular location">
    <subcellularLocation>
        <location evidence="1">Cell membrane</location>
        <topology evidence="1">Multi-pass membrane protein</topology>
    </subcellularLocation>
</comment>
<dbReference type="EMBL" id="SMSJ01000175">
    <property type="protein sequence ID" value="TDH57962.1"/>
    <property type="molecule type" value="Genomic_DNA"/>
</dbReference>
<name>A0A4R5Q4T8_9PROT</name>
<evidence type="ECO:0000256" key="7">
    <source>
        <dbReference type="SAM" id="Phobius"/>
    </source>
</evidence>
<dbReference type="PANTHER" id="PTHR34582">
    <property type="entry name" value="UPF0702 TRANSMEMBRANE PROTEIN YCAP"/>
    <property type="match status" value="1"/>
</dbReference>
<dbReference type="GO" id="GO:0005886">
    <property type="term" value="C:plasma membrane"/>
    <property type="evidence" value="ECO:0007669"/>
    <property type="project" value="UniProtKB-SubCell"/>
</dbReference>
<evidence type="ECO:0000256" key="6">
    <source>
        <dbReference type="ARBA" id="ARBA00023136"/>
    </source>
</evidence>
<evidence type="ECO:0000259" key="8">
    <source>
        <dbReference type="Pfam" id="PF04239"/>
    </source>
</evidence>
<evidence type="ECO:0000256" key="2">
    <source>
        <dbReference type="ARBA" id="ARBA00006448"/>
    </source>
</evidence>
<feature type="transmembrane region" description="Helical" evidence="7">
    <location>
        <begin position="45"/>
        <end position="64"/>
    </location>
</feature>
<feature type="domain" description="YetF C-terminal" evidence="8">
    <location>
        <begin position="93"/>
        <end position="160"/>
    </location>
</feature>
<evidence type="ECO:0000313" key="9">
    <source>
        <dbReference type="EMBL" id="TDH57962.1"/>
    </source>
</evidence>
<dbReference type="AlphaFoldDB" id="A0A4R5Q4T8"/>
<dbReference type="Proteomes" id="UP000295096">
    <property type="component" value="Unassembled WGS sequence"/>
</dbReference>
<organism evidence="9 10">
    <name type="scientific">Dankookia rubra</name>
    <dbReference type="NCBI Taxonomy" id="1442381"/>
    <lineage>
        <taxon>Bacteria</taxon>
        <taxon>Pseudomonadati</taxon>
        <taxon>Pseudomonadota</taxon>
        <taxon>Alphaproteobacteria</taxon>
        <taxon>Acetobacterales</taxon>
        <taxon>Roseomonadaceae</taxon>
        <taxon>Dankookia</taxon>
    </lineage>
</organism>
<evidence type="ECO:0000256" key="1">
    <source>
        <dbReference type="ARBA" id="ARBA00004651"/>
    </source>
</evidence>
<gene>
    <name evidence="9" type="ORF">E2C06_35100</name>
</gene>
<dbReference type="Pfam" id="PF04239">
    <property type="entry name" value="DUF421"/>
    <property type="match status" value="1"/>
</dbReference>
<keyword evidence="5 7" id="KW-1133">Transmembrane helix</keyword>
<evidence type="ECO:0000313" key="10">
    <source>
        <dbReference type="Proteomes" id="UP000295096"/>
    </source>
</evidence>
<protein>
    <submittedName>
        <fullName evidence="9">DUF421 domain-containing protein</fullName>
    </submittedName>
</protein>
<dbReference type="Gene3D" id="3.30.240.20">
    <property type="entry name" value="bsu07140 like domains"/>
    <property type="match status" value="1"/>
</dbReference>
<comment type="caution">
    <text evidence="9">The sequence shown here is derived from an EMBL/GenBank/DDBJ whole genome shotgun (WGS) entry which is preliminary data.</text>
</comment>
<keyword evidence="6 7" id="KW-0472">Membrane</keyword>
<evidence type="ECO:0000256" key="5">
    <source>
        <dbReference type="ARBA" id="ARBA00022989"/>
    </source>
</evidence>
<proteinExistence type="inferred from homology"/>
<reference evidence="9 10" key="1">
    <citation type="journal article" date="2016" name="J. Microbiol.">
        <title>Dankookia rubra gen. nov., sp. nov., an alphaproteobacterium isolated from sediment of a shallow stream.</title>
        <authorList>
            <person name="Kim W.H."/>
            <person name="Kim D.H."/>
            <person name="Kang K."/>
            <person name="Ahn T.Y."/>
        </authorList>
    </citation>
    <scope>NUCLEOTIDE SEQUENCE [LARGE SCALE GENOMIC DNA]</scope>
    <source>
        <strain evidence="9 10">JCM30602</strain>
    </source>
</reference>
<feature type="transmembrane region" description="Helical" evidence="7">
    <location>
        <begin position="70"/>
        <end position="91"/>
    </location>
</feature>
<accession>A0A4R5Q4T8</accession>
<comment type="similarity">
    <text evidence="2">Belongs to the UPF0702 family.</text>
</comment>
<evidence type="ECO:0000256" key="4">
    <source>
        <dbReference type="ARBA" id="ARBA00022692"/>
    </source>
</evidence>
<dbReference type="PANTHER" id="PTHR34582:SF6">
    <property type="entry name" value="UPF0702 TRANSMEMBRANE PROTEIN YCAP"/>
    <property type="match status" value="1"/>
</dbReference>
<sequence length="161" mass="17524">MHGLDPVFGTIPHITWAQECARTVVIFAYGLAIVHLVGRRVFGEWAALDIIVSVVVGLNLSRVLTGSAKLWGTLAATTLLMALHWIFAHLATRFPTLSRVFEGRPVHLGEDGRVDGRALRRHAVSEADLGEALRGSGFEDLSGTRRVVLEPSGKISVLKDH</sequence>